<evidence type="ECO:0000313" key="1">
    <source>
        <dbReference type="EMBL" id="ACN33501.1"/>
    </source>
</evidence>
<organism evidence="1">
    <name type="scientific">Zea mays</name>
    <name type="common">Maize</name>
    <dbReference type="NCBI Taxonomy" id="4577"/>
    <lineage>
        <taxon>Eukaryota</taxon>
        <taxon>Viridiplantae</taxon>
        <taxon>Streptophyta</taxon>
        <taxon>Embryophyta</taxon>
        <taxon>Tracheophyta</taxon>
        <taxon>Spermatophyta</taxon>
        <taxon>Magnoliopsida</taxon>
        <taxon>Liliopsida</taxon>
        <taxon>Poales</taxon>
        <taxon>Poaceae</taxon>
        <taxon>PACMAD clade</taxon>
        <taxon>Panicoideae</taxon>
        <taxon>Andropogonodae</taxon>
        <taxon>Andropogoneae</taxon>
        <taxon>Tripsacinae</taxon>
        <taxon>Zea</taxon>
    </lineage>
</organism>
<sequence length="93" mass="10701">MAHLIMTITSHWHKTLAIFTSKYYAKHIRAVFKCIVVQGLKQLFTCIYLLSSHPWPLASWSDIADDSLSPFKDSGTGLHLHAKIERRKHELRG</sequence>
<proteinExistence type="evidence at transcript level"/>
<accession>C0PE85</accession>
<dbReference type="HOGENOM" id="CLU_2402894_0_0_1"/>
<reference evidence="1" key="1">
    <citation type="journal article" date="2009" name="PLoS Genet.">
        <title>Sequencing, mapping, and analysis of 27,455 maize full-length cDNAs.</title>
        <authorList>
            <person name="Soderlund C."/>
            <person name="Descour A."/>
            <person name="Kudrna D."/>
            <person name="Bomhoff M."/>
            <person name="Boyd L."/>
            <person name="Currie J."/>
            <person name="Angelova A."/>
            <person name="Collura K."/>
            <person name="Wissotski M."/>
            <person name="Ashley E."/>
            <person name="Morrow D."/>
            <person name="Fernandes J."/>
            <person name="Walbot V."/>
            <person name="Yu Y."/>
        </authorList>
    </citation>
    <scope>NUCLEOTIDE SEQUENCE</scope>
    <source>
        <strain evidence="1">B73</strain>
    </source>
</reference>
<reference evidence="1" key="2">
    <citation type="submission" date="2012-06" db="EMBL/GenBank/DDBJ databases">
        <authorList>
            <person name="Yu Y."/>
            <person name="Currie J."/>
            <person name="Lomeli R."/>
            <person name="Angelova A."/>
            <person name="Collura K."/>
            <person name="Wissotski M."/>
            <person name="Campos D."/>
            <person name="Kudrna D."/>
            <person name="Golser W."/>
            <person name="Ashely E."/>
            <person name="Descour A."/>
            <person name="Fernandes J."/>
            <person name="Soderlund C."/>
            <person name="Walbot V."/>
        </authorList>
    </citation>
    <scope>NUCLEOTIDE SEQUENCE</scope>
    <source>
        <strain evidence="1">B73</strain>
    </source>
</reference>
<dbReference type="AlphaFoldDB" id="C0PE85"/>
<dbReference type="EMBL" id="BT066604">
    <property type="protein sequence ID" value="ACN33501.1"/>
    <property type="molecule type" value="mRNA"/>
</dbReference>
<name>C0PE85_MAIZE</name>
<protein>
    <submittedName>
        <fullName evidence="1">Uncharacterized protein</fullName>
    </submittedName>
</protein>